<evidence type="ECO:0000313" key="4">
    <source>
        <dbReference type="Proteomes" id="UP001146793"/>
    </source>
</evidence>
<dbReference type="PANTHER" id="PTHR33459:SF7">
    <property type="entry name" value="DD-GDCA PROTEIN"/>
    <property type="match status" value="1"/>
</dbReference>
<evidence type="ECO:0000256" key="2">
    <source>
        <dbReference type="SAM" id="SignalP"/>
    </source>
</evidence>
<dbReference type="InterPro" id="IPR052326">
    <property type="entry name" value="Diff-Dev_Assoc_Protein"/>
</dbReference>
<evidence type="ECO:0000256" key="1">
    <source>
        <dbReference type="SAM" id="Phobius"/>
    </source>
</evidence>
<keyword evidence="1" id="KW-0812">Transmembrane</keyword>
<feature type="transmembrane region" description="Helical" evidence="1">
    <location>
        <begin position="979"/>
        <end position="999"/>
    </location>
</feature>
<name>A0AAV8A1N6_9EUKA</name>
<dbReference type="AlphaFoldDB" id="A0AAV8A1N6"/>
<dbReference type="Proteomes" id="UP001146793">
    <property type="component" value="Unassembled WGS sequence"/>
</dbReference>
<keyword evidence="1" id="KW-1133">Transmembrane helix</keyword>
<evidence type="ECO:0000313" key="3">
    <source>
        <dbReference type="EMBL" id="KAJ3447470.1"/>
    </source>
</evidence>
<reference evidence="3" key="1">
    <citation type="submission" date="2022-08" db="EMBL/GenBank/DDBJ databases">
        <title>Novel sulphate-reducing endosymbionts in the free-living metamonad Anaeramoeba.</title>
        <authorList>
            <person name="Jerlstrom-Hultqvist J."/>
            <person name="Cepicka I."/>
            <person name="Gallot-Lavallee L."/>
            <person name="Salas-Leiva D."/>
            <person name="Curtis B.A."/>
            <person name="Zahonova K."/>
            <person name="Pipaliya S."/>
            <person name="Dacks J."/>
            <person name="Roger A.J."/>
        </authorList>
    </citation>
    <scope>NUCLEOTIDE SEQUENCE</scope>
    <source>
        <strain evidence="3">Busselton2</strain>
    </source>
</reference>
<protein>
    <submittedName>
        <fullName evidence="3">Dd-gdca protein</fullName>
    </submittedName>
</protein>
<sequence>MNNKFLIIVFLLVTLEINLCKNDQAQSQKSQVIDGTTQDFGAQGKLDEEKTDSFCAPEANTCLQKQTETKKMSTVGSIQTNSDSFSVCNLKKYNKLNESCDEQNGVYCLENLFCNGVSHKCELDNTYSKCDVNSECYAKLCLNKTCTGYRDNGDSCDADVECFSKGCHNGVCVGFAPGVACDPSDSGGNQCGVALFCDSVTKTCISQLKKDQECHSHLTPYFTETRQICKAGYVCDLNLNRTVGYCKKKSSLVENEQCGRSDTCVMGLACQNEKCTKSFATCDDKEKFCPIGYYCSCNNDQNDGVCVKIANVDCQEESQVYVSCIEKSGCLYDQDLTPGTCSYKQCFEEMRQFECCKQNNFEDSYYLNKGIDCNVCSERNRYYGVGGYCDSSTNAYCYDNLWCDETNNLCRLDNTGKTCLKGSDCFGGICINSKCSIQKSNGDDCVLDDECYSGNCQANVCKGESEGLACLPDQLGGNYCDVGLYCDSIEKICKTSLKENEECVSKIKPYYMDWKTVCAPGFLCEAVDNDYQKGFCKRLYSSPTGDTCETSITCALNEACQNHRCTANFETCDLMENHCPVGYHCKCGFDEKSGVCQQFANTDCQLQASILAIAIDYYQCPYEDNPTIGTCVYEKCYDQLRSYECCLAMNYESTYSPHIGMNCQSCQSQTIYSKQNEYCNPAFDELCYNNLWCDINSKKCTADNTEDRCISGNECYGGVCANNKCSGMKDNGESCVVNEQCFSGNCEKSICHGSKEGSDCDSEQLYGRGCDQGLYCDSITNTCTKQILAGEECISHIAPYFNEVNGVCTAGYLCNSENLNASSGHCVRLYSLSEGEACGSSKACKLGMACQNNECTDYSLSCNEISKFCPEYSQCDCSQDESNKYGVCKTFANLDCRNEQEQYIDCVISNKCSTITKTIPGTCAFKHCKKQLSNLQCCLQTGYESSFYLNRGISCNIVTPTPSNGKSSIAPASYNTIKLGVGVGVPISILLIIIGFFLWPDNNKLKNKENYQKL</sequence>
<feature type="chain" id="PRO_5043473883" evidence="2">
    <location>
        <begin position="21"/>
        <end position="1014"/>
    </location>
</feature>
<dbReference type="PANTHER" id="PTHR33459">
    <property type="entry name" value="DD-GDCA PROTEIN"/>
    <property type="match status" value="1"/>
</dbReference>
<dbReference type="EMBL" id="JANTQA010000016">
    <property type="protein sequence ID" value="KAJ3447470.1"/>
    <property type="molecule type" value="Genomic_DNA"/>
</dbReference>
<feature type="signal peptide" evidence="2">
    <location>
        <begin position="1"/>
        <end position="20"/>
    </location>
</feature>
<keyword evidence="1" id="KW-0472">Membrane</keyword>
<proteinExistence type="predicted"/>
<accession>A0AAV8A1N6</accession>
<keyword evidence="2" id="KW-0732">Signal</keyword>
<gene>
    <name evidence="3" type="ORF">M0812_07703</name>
</gene>
<organism evidence="3 4">
    <name type="scientific">Anaeramoeba flamelloides</name>
    <dbReference type="NCBI Taxonomy" id="1746091"/>
    <lineage>
        <taxon>Eukaryota</taxon>
        <taxon>Metamonada</taxon>
        <taxon>Anaeramoebidae</taxon>
        <taxon>Anaeramoeba</taxon>
    </lineage>
</organism>
<comment type="caution">
    <text evidence="3">The sequence shown here is derived from an EMBL/GenBank/DDBJ whole genome shotgun (WGS) entry which is preliminary data.</text>
</comment>